<evidence type="ECO:0000313" key="2">
    <source>
        <dbReference type="EMBL" id="VVH84599.1"/>
    </source>
</evidence>
<evidence type="ECO:0000256" key="1">
    <source>
        <dbReference type="SAM" id="MobiDB-lite"/>
    </source>
</evidence>
<feature type="region of interest" description="Disordered" evidence="1">
    <location>
        <begin position="1"/>
        <end position="124"/>
    </location>
</feature>
<feature type="compositionally biased region" description="Low complexity" evidence="1">
    <location>
        <begin position="65"/>
        <end position="82"/>
    </location>
</feature>
<sequence>MSNPPGPGGGAGWKPPQAALAGGFRQPAGRGAGAGAGQPQRAGRRRAPGPPRSGVQRCALRDGVARAAAAKRAMRAPAAPAPLSGEMSEPRPCWPATHRPGGAATDGRGRAGAPAALADRPPAQAAQQAKVQAALAGDFVAQARGKAVAVKPEVLDEALGAVLALREQGKTEQAATQLAELQKRFPGENLVERLERLATIAASARKRP</sequence>
<organism evidence="2">
    <name type="scientific">Pseudomonas aeruginosa</name>
    <dbReference type="NCBI Taxonomy" id="287"/>
    <lineage>
        <taxon>Bacteria</taxon>
        <taxon>Pseudomonadati</taxon>
        <taxon>Pseudomonadota</taxon>
        <taxon>Gammaproteobacteria</taxon>
        <taxon>Pseudomonadales</taxon>
        <taxon>Pseudomonadaceae</taxon>
        <taxon>Pseudomonas</taxon>
    </lineage>
</organism>
<gene>
    <name evidence="2" type="ORF">TUEID40_05810</name>
</gene>
<proteinExistence type="predicted"/>
<feature type="compositionally biased region" description="Low complexity" evidence="1">
    <location>
        <begin position="13"/>
        <end position="29"/>
    </location>
</feature>
<feature type="compositionally biased region" description="Low complexity" evidence="1">
    <location>
        <begin position="99"/>
        <end position="124"/>
    </location>
</feature>
<name>A0A5E5RBA4_PSEAI</name>
<dbReference type="AlphaFoldDB" id="A0A5E5RBA4"/>
<protein>
    <recommendedName>
        <fullName evidence="3">Tetratricopeptide repeat protein</fullName>
    </recommendedName>
</protein>
<dbReference type="EMBL" id="LR700248">
    <property type="protein sequence ID" value="VVH84599.1"/>
    <property type="molecule type" value="Genomic_DNA"/>
</dbReference>
<evidence type="ECO:0008006" key="3">
    <source>
        <dbReference type="Google" id="ProtNLM"/>
    </source>
</evidence>
<accession>A0A5E5RBA4</accession>
<reference evidence="2" key="1">
    <citation type="submission" date="2019-09" db="EMBL/GenBank/DDBJ databases">
        <authorList>
            <person name="Gross C."/>
            <person name="Bohn E."/>
        </authorList>
    </citation>
    <scope>NUCLEOTIDE SEQUENCE</scope>
    <source>
        <strain evidence="2">ID40</strain>
    </source>
</reference>